<name>A0A284RFA3_ARMOS</name>
<accession>A0A284RFA3</accession>
<sequence length="265" mass="29226">MSCPNCFKGEILAGEPTGTISDIQGAYYAQSSEPSTRAVLLLTDIFGLPLKNSKILADFFAEQLKCDVWVPDLFDGKPPLEVHEMKFPERVGEKMGLFGYLSFIWLALRRIPLFIRSRPSVVDHRVTTFIEKLRAEKKYEKLGAVGYCFGGNVAVRVGGTSLVDTIVVCHPGKLSTEQLKALKVPSSWACAEEDMSFTPAARAAAEAELAGRQGKANFVEYEFIDHKGTTHGFAARPNLAYPEVKAGFEAALQQTVEWFKKTLLA</sequence>
<proteinExistence type="predicted"/>
<reference evidence="3" key="1">
    <citation type="journal article" date="2017" name="Nat. Ecol. Evol.">
        <title>Genome expansion and lineage-specific genetic innovations in the forest pathogenic fungi Armillaria.</title>
        <authorList>
            <person name="Sipos G."/>
            <person name="Prasanna A.N."/>
            <person name="Walter M.C."/>
            <person name="O'Connor E."/>
            <person name="Balint B."/>
            <person name="Krizsan K."/>
            <person name="Kiss B."/>
            <person name="Hess J."/>
            <person name="Varga T."/>
            <person name="Slot J."/>
            <person name="Riley R."/>
            <person name="Boka B."/>
            <person name="Rigling D."/>
            <person name="Barry K."/>
            <person name="Lee J."/>
            <person name="Mihaltcheva S."/>
            <person name="LaButti K."/>
            <person name="Lipzen A."/>
            <person name="Waldron R."/>
            <person name="Moloney N.M."/>
            <person name="Sperisen C."/>
            <person name="Kredics L."/>
            <person name="Vagvoelgyi C."/>
            <person name="Patrignani A."/>
            <person name="Fitzpatrick D."/>
            <person name="Nagy I."/>
            <person name="Doyle S."/>
            <person name="Anderson J.B."/>
            <person name="Grigoriev I.V."/>
            <person name="Gueldener U."/>
            <person name="Muensterkoetter M."/>
            <person name="Nagy L.G."/>
        </authorList>
    </citation>
    <scope>NUCLEOTIDE SEQUENCE [LARGE SCALE GENOMIC DNA]</scope>
    <source>
        <strain evidence="3">C18/9</strain>
    </source>
</reference>
<dbReference type="PANTHER" id="PTHR17630:SF44">
    <property type="entry name" value="PROTEIN AIM2"/>
    <property type="match status" value="1"/>
</dbReference>
<keyword evidence="3" id="KW-1185">Reference proteome</keyword>
<dbReference type="AlphaFoldDB" id="A0A284RFA3"/>
<gene>
    <name evidence="2" type="ORF">ARMOST_10755</name>
</gene>
<evidence type="ECO:0000313" key="3">
    <source>
        <dbReference type="Proteomes" id="UP000219338"/>
    </source>
</evidence>
<dbReference type="STRING" id="47428.A0A284RFA3"/>
<dbReference type="PANTHER" id="PTHR17630">
    <property type="entry name" value="DIENELACTONE HYDROLASE"/>
    <property type="match status" value="1"/>
</dbReference>
<dbReference type="Pfam" id="PF01738">
    <property type="entry name" value="DLH"/>
    <property type="match status" value="1"/>
</dbReference>
<dbReference type="Proteomes" id="UP000219338">
    <property type="component" value="Unassembled WGS sequence"/>
</dbReference>
<dbReference type="OMA" id="SWACAEE"/>
<dbReference type="InterPro" id="IPR029058">
    <property type="entry name" value="AB_hydrolase_fold"/>
</dbReference>
<feature type="domain" description="Dienelactone hydrolase" evidence="1">
    <location>
        <begin position="122"/>
        <end position="262"/>
    </location>
</feature>
<dbReference type="InterPro" id="IPR002925">
    <property type="entry name" value="Dienelactn_hydro"/>
</dbReference>
<protein>
    <submittedName>
        <fullName evidence="2">Related to AIM2-cytoplasmic protein involved in mitochondrial function or organization</fullName>
    </submittedName>
</protein>
<organism evidence="2 3">
    <name type="scientific">Armillaria ostoyae</name>
    <name type="common">Armillaria root rot fungus</name>
    <dbReference type="NCBI Taxonomy" id="47428"/>
    <lineage>
        <taxon>Eukaryota</taxon>
        <taxon>Fungi</taxon>
        <taxon>Dikarya</taxon>
        <taxon>Basidiomycota</taxon>
        <taxon>Agaricomycotina</taxon>
        <taxon>Agaricomycetes</taxon>
        <taxon>Agaricomycetidae</taxon>
        <taxon>Agaricales</taxon>
        <taxon>Marasmiineae</taxon>
        <taxon>Physalacriaceae</taxon>
        <taxon>Armillaria</taxon>
    </lineage>
</organism>
<dbReference type="EMBL" id="FUEG01000008">
    <property type="protein sequence ID" value="SJL07408.1"/>
    <property type="molecule type" value="Genomic_DNA"/>
</dbReference>
<dbReference type="OrthoDB" id="10019231at2759"/>
<dbReference type="SUPFAM" id="SSF53474">
    <property type="entry name" value="alpha/beta-Hydrolases"/>
    <property type="match status" value="1"/>
</dbReference>
<evidence type="ECO:0000313" key="2">
    <source>
        <dbReference type="EMBL" id="SJL07408.1"/>
    </source>
</evidence>
<dbReference type="GO" id="GO:0016787">
    <property type="term" value="F:hydrolase activity"/>
    <property type="evidence" value="ECO:0007669"/>
    <property type="project" value="InterPro"/>
</dbReference>
<evidence type="ECO:0000259" key="1">
    <source>
        <dbReference type="Pfam" id="PF01738"/>
    </source>
</evidence>
<dbReference type="Gene3D" id="3.40.50.1820">
    <property type="entry name" value="alpha/beta hydrolase"/>
    <property type="match status" value="1"/>
</dbReference>